<evidence type="ECO:0000313" key="3">
    <source>
        <dbReference type="EMBL" id="KEK15716.1"/>
    </source>
</evidence>
<evidence type="ECO:0000313" key="4">
    <source>
        <dbReference type="Proteomes" id="UP000027731"/>
    </source>
</evidence>
<dbReference type="Pfam" id="PF03009">
    <property type="entry name" value="GDPD"/>
    <property type="match status" value="1"/>
</dbReference>
<feature type="transmembrane region" description="Helical" evidence="1">
    <location>
        <begin position="20"/>
        <end position="41"/>
    </location>
</feature>
<dbReference type="Gene3D" id="3.20.20.190">
    <property type="entry name" value="Phosphatidylinositol (PI) phosphodiesterase"/>
    <property type="match status" value="1"/>
</dbReference>
<dbReference type="PANTHER" id="PTHR46211">
    <property type="entry name" value="GLYCEROPHOSPHORYL DIESTER PHOSPHODIESTERASE"/>
    <property type="match status" value="1"/>
</dbReference>
<dbReference type="EMBL" id="JOSX01000013">
    <property type="protein sequence ID" value="KEK15716.1"/>
    <property type="molecule type" value="Genomic_DNA"/>
</dbReference>
<organism evidence="3 4">
    <name type="scientific">Limosilactobacillus reuteri</name>
    <name type="common">Lactobacillus reuteri</name>
    <dbReference type="NCBI Taxonomy" id="1598"/>
    <lineage>
        <taxon>Bacteria</taxon>
        <taxon>Bacillati</taxon>
        <taxon>Bacillota</taxon>
        <taxon>Bacilli</taxon>
        <taxon>Lactobacillales</taxon>
        <taxon>Lactobacillaceae</taxon>
        <taxon>Limosilactobacillus</taxon>
    </lineage>
</organism>
<feature type="transmembrane region" description="Helical" evidence="1">
    <location>
        <begin position="265"/>
        <end position="288"/>
    </location>
</feature>
<keyword evidence="1" id="KW-1133">Transmembrane helix</keyword>
<dbReference type="Proteomes" id="UP000027731">
    <property type="component" value="Unassembled WGS sequence"/>
</dbReference>
<dbReference type="PROSITE" id="PS51704">
    <property type="entry name" value="GP_PDE"/>
    <property type="match status" value="1"/>
</dbReference>
<name>A0A073JQI0_LIMRT</name>
<dbReference type="InterPro" id="IPR030395">
    <property type="entry name" value="GP_PDE_dom"/>
</dbReference>
<feature type="transmembrane region" description="Helical" evidence="1">
    <location>
        <begin position="119"/>
        <end position="141"/>
    </location>
</feature>
<dbReference type="PATRIC" id="fig|1598.90.peg.1056"/>
<keyword evidence="1" id="KW-0472">Membrane</keyword>
<gene>
    <name evidence="3" type="ORF">LR3_08110</name>
</gene>
<protein>
    <submittedName>
        <fullName evidence="3">Glycerophosphodiester phosphodiesterase</fullName>
    </submittedName>
</protein>
<feature type="transmembrane region" description="Helical" evidence="1">
    <location>
        <begin position="174"/>
        <end position="196"/>
    </location>
</feature>
<dbReference type="SUPFAM" id="SSF51695">
    <property type="entry name" value="PLC-like phosphodiesterases"/>
    <property type="match status" value="1"/>
</dbReference>
<dbReference type="CDD" id="cd08579">
    <property type="entry name" value="GDPD_memb_like"/>
    <property type="match status" value="1"/>
</dbReference>
<evidence type="ECO:0000259" key="2">
    <source>
        <dbReference type="PROSITE" id="PS51704"/>
    </source>
</evidence>
<dbReference type="GO" id="GO:0006629">
    <property type="term" value="P:lipid metabolic process"/>
    <property type="evidence" value="ECO:0007669"/>
    <property type="project" value="InterPro"/>
</dbReference>
<feature type="domain" description="GP-PDE" evidence="2">
    <location>
        <begin position="339"/>
        <end position="567"/>
    </location>
</feature>
<evidence type="ECO:0000256" key="1">
    <source>
        <dbReference type="SAM" id="Phobius"/>
    </source>
</evidence>
<feature type="transmembrane region" description="Helical" evidence="1">
    <location>
        <begin position="71"/>
        <end position="98"/>
    </location>
</feature>
<dbReference type="PANTHER" id="PTHR46211:SF8">
    <property type="entry name" value="PHOSPHODIESTERASE"/>
    <property type="match status" value="1"/>
</dbReference>
<accession>A0A073JQI0</accession>
<sequence>MKNAYRAFIQYSRQFRKNWLEYLILFGGLDIVNQFAVMPFFRWITTFVLQAGEIPFVSYQNLITILTKHPLVVISLLIELGCLLIIIYGEFMLLLTGFREIGLPNFRWQRIFKQTRETLSLLNLGSLILLLGYFLLVIPFADIIFRTPLLAKIQIPQFIIDYLTRNGWLISGLLLFYVLMMVLGIRLILTMPLMAYQHLHLRIAMHRSWQMTSKFKWATLLEQIIFVTIFTSIFTVCFYALIYLFQLGLDLLPGKLPLLTAIFNLSFLQLGGELLAIWAGTIILLVIVNPLVKISELSIAPEHVSRGLIEIFTLILLVIGLTTIANNTFYLMGHGIRRPVTISHRGVAEKNGVQNTIPAMEKTSKLRPDYVEMDLHETKDHQFVVMHDENLKKLTGVDKTPHELTLNQLTQLTAHENGYRAKVASFDQYLAAAEKRHQKLLIEIKSTPRDSKEMLRNFNARYGKRILRDHDQIHSLDYSVVTSLKKINPKLKVLYIQPYNFGNPQGAADGYSMEYSTLNQDFITQAHWQRQPVYAWTVNEEGIMKQAMYNRADGIITDNLGELNAAIKDFTGKQSYANRILNYIIVIPTSGGIEP</sequence>
<dbReference type="Pfam" id="PF10110">
    <property type="entry name" value="GPDPase_memb"/>
    <property type="match status" value="1"/>
</dbReference>
<dbReference type="AlphaFoldDB" id="A0A073JQI0"/>
<feature type="transmembrane region" description="Helical" evidence="1">
    <location>
        <begin position="308"/>
        <end position="332"/>
    </location>
</feature>
<keyword evidence="1" id="KW-0812">Transmembrane</keyword>
<dbReference type="GO" id="GO:0008081">
    <property type="term" value="F:phosphoric diester hydrolase activity"/>
    <property type="evidence" value="ECO:0007669"/>
    <property type="project" value="InterPro"/>
</dbReference>
<comment type="caution">
    <text evidence="3">The sequence shown here is derived from an EMBL/GenBank/DDBJ whole genome shotgun (WGS) entry which is preliminary data.</text>
</comment>
<dbReference type="InterPro" id="IPR018476">
    <property type="entry name" value="GlyceroP-diester-Pdiesterase_M"/>
</dbReference>
<dbReference type="InterPro" id="IPR017946">
    <property type="entry name" value="PLC-like_Pdiesterase_TIM-brl"/>
</dbReference>
<reference evidence="3 4" key="1">
    <citation type="submission" date="2014-06" db="EMBL/GenBank/DDBJ databases">
        <title>Genetic determinant of reutericyclin biosynthesis of Lactobacillus reuteri.</title>
        <authorList>
            <person name="Lin X."/>
            <person name="Duar R."/>
            <person name="Walter J."/>
            <person name="Gaenzle M."/>
        </authorList>
    </citation>
    <scope>NUCLEOTIDE SEQUENCE [LARGE SCALE GENOMIC DNA]</scope>
    <source>
        <strain evidence="3 4">LTH2584</strain>
    </source>
</reference>
<proteinExistence type="predicted"/>
<feature type="transmembrane region" description="Helical" evidence="1">
    <location>
        <begin position="217"/>
        <end position="245"/>
    </location>
</feature>